<dbReference type="GO" id="GO:0050577">
    <property type="term" value="F:GDP-L-fucose synthase activity"/>
    <property type="evidence" value="ECO:0007669"/>
    <property type="project" value="TreeGrafter"/>
</dbReference>
<dbReference type="InterPro" id="IPR001509">
    <property type="entry name" value="Epimerase_deHydtase"/>
</dbReference>
<dbReference type="SUPFAM" id="SSF51735">
    <property type="entry name" value="NAD(P)-binding Rossmann-fold domains"/>
    <property type="match status" value="1"/>
</dbReference>
<reference evidence="2" key="1">
    <citation type="journal article" date="2014" name="Front. Microbiol.">
        <title>High frequency of phylogenetically diverse reductive dehalogenase-homologous genes in deep subseafloor sedimentary metagenomes.</title>
        <authorList>
            <person name="Kawai M."/>
            <person name="Futagami T."/>
            <person name="Toyoda A."/>
            <person name="Takaki Y."/>
            <person name="Nishi S."/>
            <person name="Hori S."/>
            <person name="Arai W."/>
            <person name="Tsubouchi T."/>
            <person name="Morono Y."/>
            <person name="Uchiyama I."/>
            <person name="Ito T."/>
            <person name="Fujiyama A."/>
            <person name="Inagaki F."/>
            <person name="Takami H."/>
        </authorList>
    </citation>
    <scope>NUCLEOTIDE SEQUENCE</scope>
    <source>
        <strain evidence="2">Expedition CK06-06</strain>
    </source>
</reference>
<proteinExistence type="predicted"/>
<organism evidence="2">
    <name type="scientific">marine sediment metagenome</name>
    <dbReference type="NCBI Taxonomy" id="412755"/>
    <lineage>
        <taxon>unclassified sequences</taxon>
        <taxon>metagenomes</taxon>
        <taxon>ecological metagenomes</taxon>
    </lineage>
</organism>
<evidence type="ECO:0000259" key="1">
    <source>
        <dbReference type="Pfam" id="PF01370"/>
    </source>
</evidence>
<dbReference type="PANTHER" id="PTHR43238:SF1">
    <property type="entry name" value="GDP-L-FUCOSE SYNTHASE"/>
    <property type="match status" value="1"/>
</dbReference>
<evidence type="ECO:0000313" key="2">
    <source>
        <dbReference type="EMBL" id="GAG56078.1"/>
    </source>
</evidence>
<dbReference type="Pfam" id="PF01370">
    <property type="entry name" value="Epimerase"/>
    <property type="match status" value="1"/>
</dbReference>
<comment type="caution">
    <text evidence="2">The sequence shown here is derived from an EMBL/GenBank/DDBJ whole genome shotgun (WGS) entry which is preliminary data.</text>
</comment>
<sequence length="200" mass="23075">MLNGKLEPTNEGYALAKIAGLKLCEYYDKQYNRNFISLVPSNVYGIGDNFNLNKSHVIAALIRRFHEAKVKKLSTIKIWGTGKAKREFLYVDDLADACLYFMENYNSEELPPFINIGTGKDVSIKKLAELIRDIEGYKGEIVWDISKPDGMPRKVVDTTVAYKLGWQAKTSLEEGVKRTYMWFLKNINKEKKLRKSRMNY</sequence>
<accession>X0Z6T2</accession>
<dbReference type="InterPro" id="IPR036291">
    <property type="entry name" value="NAD(P)-bd_dom_sf"/>
</dbReference>
<dbReference type="PANTHER" id="PTHR43238">
    <property type="entry name" value="GDP-L-FUCOSE SYNTHASE"/>
    <property type="match status" value="1"/>
</dbReference>
<gene>
    <name evidence="2" type="ORF">S01H4_09406</name>
</gene>
<dbReference type="Gene3D" id="3.40.50.720">
    <property type="entry name" value="NAD(P)-binding Rossmann-like Domain"/>
    <property type="match status" value="1"/>
</dbReference>
<protein>
    <recommendedName>
        <fullName evidence="1">NAD-dependent epimerase/dehydratase domain-containing protein</fullName>
    </recommendedName>
</protein>
<dbReference type="AlphaFoldDB" id="X0Z6T2"/>
<feature type="domain" description="NAD-dependent epimerase/dehydratase" evidence="1">
    <location>
        <begin position="4"/>
        <end position="117"/>
    </location>
</feature>
<name>X0Z6T2_9ZZZZ</name>
<dbReference type="EMBL" id="BART01003392">
    <property type="protein sequence ID" value="GAG56078.1"/>
    <property type="molecule type" value="Genomic_DNA"/>
</dbReference>